<protein>
    <submittedName>
        <fullName evidence="5">AraC family transcriptional regulator</fullName>
    </submittedName>
</protein>
<dbReference type="OrthoDB" id="6506763at2"/>
<evidence type="ECO:0000313" key="6">
    <source>
        <dbReference type="Proteomes" id="UP000294593"/>
    </source>
</evidence>
<proteinExistence type="predicted"/>
<dbReference type="GO" id="GO:0000976">
    <property type="term" value="F:transcription cis-regulatory region binding"/>
    <property type="evidence" value="ECO:0007669"/>
    <property type="project" value="TreeGrafter"/>
</dbReference>
<dbReference type="SUPFAM" id="SSF46689">
    <property type="entry name" value="Homeodomain-like"/>
    <property type="match status" value="1"/>
</dbReference>
<evidence type="ECO:0000313" key="5">
    <source>
        <dbReference type="EMBL" id="TDP81394.1"/>
    </source>
</evidence>
<evidence type="ECO:0000256" key="2">
    <source>
        <dbReference type="ARBA" id="ARBA00023125"/>
    </source>
</evidence>
<reference evidence="5 6" key="1">
    <citation type="submission" date="2019-03" db="EMBL/GenBank/DDBJ databases">
        <title>Genomic Encyclopedia of Type Strains, Phase IV (KMG-IV): sequencing the most valuable type-strain genomes for metagenomic binning, comparative biology and taxonomic classification.</title>
        <authorList>
            <person name="Goeker M."/>
        </authorList>
    </citation>
    <scope>NUCLEOTIDE SEQUENCE [LARGE SCALE GENOMIC DNA]</scope>
    <source>
        <strain evidence="5 6">DSM 11901</strain>
    </source>
</reference>
<dbReference type="GO" id="GO:0003700">
    <property type="term" value="F:DNA-binding transcription factor activity"/>
    <property type="evidence" value="ECO:0007669"/>
    <property type="project" value="InterPro"/>
</dbReference>
<dbReference type="PROSITE" id="PS01124">
    <property type="entry name" value="HTH_ARAC_FAMILY_2"/>
    <property type="match status" value="1"/>
</dbReference>
<dbReference type="AlphaFoldDB" id="A0A4R6R6H0"/>
<dbReference type="PANTHER" id="PTHR47894:SF1">
    <property type="entry name" value="HTH-TYPE TRANSCRIPTIONAL REGULATOR VQSM"/>
    <property type="match status" value="1"/>
</dbReference>
<dbReference type="SMART" id="SM00342">
    <property type="entry name" value="HTH_ARAC"/>
    <property type="match status" value="1"/>
</dbReference>
<dbReference type="PRINTS" id="PR00032">
    <property type="entry name" value="HTHARAC"/>
</dbReference>
<evidence type="ECO:0000256" key="3">
    <source>
        <dbReference type="ARBA" id="ARBA00023163"/>
    </source>
</evidence>
<dbReference type="InterPro" id="IPR009057">
    <property type="entry name" value="Homeodomain-like_sf"/>
</dbReference>
<keyword evidence="6" id="KW-1185">Reference proteome</keyword>
<organism evidence="5 6">
    <name type="scientific">Aquabacterium commune</name>
    <dbReference type="NCBI Taxonomy" id="70586"/>
    <lineage>
        <taxon>Bacteria</taxon>
        <taxon>Pseudomonadati</taxon>
        <taxon>Pseudomonadota</taxon>
        <taxon>Betaproteobacteria</taxon>
        <taxon>Burkholderiales</taxon>
        <taxon>Aquabacterium</taxon>
    </lineage>
</organism>
<dbReference type="GO" id="GO:0005829">
    <property type="term" value="C:cytosol"/>
    <property type="evidence" value="ECO:0007669"/>
    <property type="project" value="TreeGrafter"/>
</dbReference>
<feature type="domain" description="HTH araC/xylS-type" evidence="4">
    <location>
        <begin position="232"/>
        <end position="329"/>
    </location>
</feature>
<keyword evidence="2" id="KW-0238">DNA-binding</keyword>
<dbReference type="Pfam" id="PF12625">
    <property type="entry name" value="Arabinose_bd"/>
    <property type="match status" value="1"/>
</dbReference>
<keyword evidence="3" id="KW-0804">Transcription</keyword>
<keyword evidence="1" id="KW-0805">Transcription regulation</keyword>
<sequence>MLISPIHLRTLVDTLDLAGHPARTVLAEAGLSPESIDPQGPWVPEERFDQLMRASQQVTGNPAYGMLVSTSLALTRYGPQAMLIIQAPTMRHAVRDTRHFSPLLLEQPELDIREQAGEAWLSVKPLGTTLAGQRFRTEWLMCLAVQLARRAGGREGDLREVRFAYPRPDYAAVYEANFGACLQFDAAESGLRFPSALLDLPIPGHDRMVYEGMRVQVDALMAQRLNRVDVVQALRGRIMAALPRLMAVDEAAQAMDMSGRTLRRHLSARGLGYAELVQQCQRELAERLLREGRVPLKQIADETGFSSPSCFHRAFRRWHGATPLEWREQRP</sequence>
<dbReference type="EMBL" id="SNXW01000008">
    <property type="protein sequence ID" value="TDP81394.1"/>
    <property type="molecule type" value="Genomic_DNA"/>
</dbReference>
<gene>
    <name evidence="5" type="ORF">EV672_108179</name>
</gene>
<evidence type="ECO:0000259" key="4">
    <source>
        <dbReference type="PROSITE" id="PS01124"/>
    </source>
</evidence>
<dbReference type="Pfam" id="PF12833">
    <property type="entry name" value="HTH_18"/>
    <property type="match status" value="1"/>
</dbReference>
<dbReference type="Gene3D" id="1.10.10.60">
    <property type="entry name" value="Homeodomain-like"/>
    <property type="match status" value="1"/>
</dbReference>
<dbReference type="PANTHER" id="PTHR47894">
    <property type="entry name" value="HTH-TYPE TRANSCRIPTIONAL REGULATOR GADX"/>
    <property type="match status" value="1"/>
</dbReference>
<name>A0A4R6R6H0_9BURK</name>
<accession>A0A4R6R6H0</accession>
<dbReference type="InterPro" id="IPR032687">
    <property type="entry name" value="AraC-type_N"/>
</dbReference>
<dbReference type="InterPro" id="IPR018060">
    <property type="entry name" value="HTH_AraC"/>
</dbReference>
<evidence type="ECO:0000256" key="1">
    <source>
        <dbReference type="ARBA" id="ARBA00023015"/>
    </source>
</evidence>
<dbReference type="InterPro" id="IPR020449">
    <property type="entry name" value="Tscrpt_reg_AraC-type_HTH"/>
</dbReference>
<dbReference type="Proteomes" id="UP000294593">
    <property type="component" value="Unassembled WGS sequence"/>
</dbReference>
<comment type="caution">
    <text evidence="5">The sequence shown here is derived from an EMBL/GenBank/DDBJ whole genome shotgun (WGS) entry which is preliminary data.</text>
</comment>
<dbReference type="RefSeq" id="WP_133610395.1">
    <property type="nucleotide sequence ID" value="NZ_SNXW01000008.1"/>
</dbReference>